<gene>
    <name evidence="2" type="ORF">BO222_02840</name>
</gene>
<evidence type="ECO:0000313" key="2">
    <source>
        <dbReference type="EMBL" id="OLU41656.1"/>
    </source>
</evidence>
<protein>
    <submittedName>
        <fullName evidence="2">Uncharacterized protein</fullName>
    </submittedName>
</protein>
<dbReference type="RefSeq" id="WP_075818191.1">
    <property type="nucleotide sequence ID" value="NZ_CAJUTZ010000027.1"/>
</dbReference>
<dbReference type="GeneID" id="82202165"/>
<dbReference type="EMBL" id="MPJW01000078">
    <property type="protein sequence ID" value="OLU41656.1"/>
    <property type="molecule type" value="Genomic_DNA"/>
</dbReference>
<accession>A0A1U7NHU3</accession>
<dbReference type="AlphaFoldDB" id="A0A1U7NHU3"/>
<feature type="transmembrane region" description="Helical" evidence="1">
    <location>
        <begin position="27"/>
        <end position="60"/>
    </location>
</feature>
<sequence length="62" mass="6923">METNKNHQETISLFGKRYRIKPALYRFLGGLQIGAGIALGFSLVIAIALMFLGAAFHYAVWH</sequence>
<name>A0A1U7NHU3_9FIRM</name>
<keyword evidence="1" id="KW-0472">Membrane</keyword>
<reference evidence="2 3" key="1">
    <citation type="submission" date="2016-11" db="EMBL/GenBank/DDBJ databases">
        <title>Description of two novel members of the family Erysipelotrichaceae: Ileibacterium lipovorans gen. nov., sp. nov. and Dubosiella newyorkensis, gen. nov., sp. nov.</title>
        <authorList>
            <person name="Cox L.M."/>
            <person name="Sohn J."/>
            <person name="Tyrrell K.L."/>
            <person name="Citron D.M."/>
            <person name="Lawson P.A."/>
            <person name="Patel N.B."/>
            <person name="Iizumi T."/>
            <person name="Perez-Perez G.I."/>
            <person name="Goldstein E.J."/>
            <person name="Blaser M.J."/>
        </authorList>
    </citation>
    <scope>NUCLEOTIDE SEQUENCE [LARGE SCALE GENOMIC DNA]</scope>
    <source>
        <strain evidence="2 3">NYU-BL-A3</strain>
    </source>
</reference>
<organism evidence="2 3">
    <name type="scientific">Ileibacterium valens</name>
    <dbReference type="NCBI Taxonomy" id="1862668"/>
    <lineage>
        <taxon>Bacteria</taxon>
        <taxon>Bacillati</taxon>
        <taxon>Bacillota</taxon>
        <taxon>Erysipelotrichia</taxon>
        <taxon>Erysipelotrichales</taxon>
        <taxon>Erysipelotrichaceae</taxon>
        <taxon>Ileibacterium</taxon>
    </lineage>
</organism>
<dbReference type="Proteomes" id="UP000186341">
    <property type="component" value="Unassembled WGS sequence"/>
</dbReference>
<keyword evidence="1" id="KW-0812">Transmembrane</keyword>
<keyword evidence="1" id="KW-1133">Transmembrane helix</keyword>
<comment type="caution">
    <text evidence="2">The sequence shown here is derived from an EMBL/GenBank/DDBJ whole genome shotgun (WGS) entry which is preliminary data.</text>
</comment>
<evidence type="ECO:0000256" key="1">
    <source>
        <dbReference type="SAM" id="Phobius"/>
    </source>
</evidence>
<evidence type="ECO:0000313" key="3">
    <source>
        <dbReference type="Proteomes" id="UP000186341"/>
    </source>
</evidence>
<proteinExistence type="predicted"/>
<keyword evidence="3" id="KW-1185">Reference proteome</keyword>